<dbReference type="UniPathway" id="UPA00842"/>
<dbReference type="InterPro" id="IPR001128">
    <property type="entry name" value="Cyt_P450"/>
</dbReference>
<proteinExistence type="evidence at transcript level"/>
<evidence type="ECO:0000256" key="1">
    <source>
        <dbReference type="ARBA" id="ARBA00005122"/>
    </source>
</evidence>
<evidence type="ECO:0000256" key="4">
    <source>
        <dbReference type="ARBA" id="ARBA00022723"/>
    </source>
</evidence>
<dbReference type="Gene3D" id="1.10.630.10">
    <property type="entry name" value="Cytochrome P450"/>
    <property type="match status" value="1"/>
</dbReference>
<dbReference type="PROSITE" id="PS00086">
    <property type="entry name" value="CYTOCHROME_P450"/>
    <property type="match status" value="1"/>
</dbReference>
<dbReference type="GO" id="GO:0004497">
    <property type="term" value="F:monooxygenase activity"/>
    <property type="evidence" value="ECO:0007669"/>
    <property type="project" value="UniProtKB-KW"/>
</dbReference>
<comment type="similarity">
    <text evidence="2 10">Belongs to the cytochrome P450 family.</text>
</comment>
<dbReference type="GO" id="GO:0042617">
    <property type="term" value="P:paclitaxel biosynthetic process"/>
    <property type="evidence" value="ECO:0007669"/>
    <property type="project" value="UniProtKB-UniPathway"/>
</dbReference>
<dbReference type="InterPro" id="IPR036396">
    <property type="entry name" value="Cyt_P450_sf"/>
</dbReference>
<dbReference type="GO" id="GO:0016125">
    <property type="term" value="P:sterol metabolic process"/>
    <property type="evidence" value="ECO:0007669"/>
    <property type="project" value="TreeGrafter"/>
</dbReference>
<comment type="pathway">
    <text evidence="1">Alkaloid biosynthesis; taxol biosynthesis.</text>
</comment>
<sequence length="485" mass="55330">MNTFSFLEFIQLQSILFLTLLALLLLCLFRYKTQSSAVKLPPGNLGFPFIGETIPFLRALHSETPQTFFDERMKRFGNVFVTSLIGQPIVVLCGPAGNRLLLSNEDKLVEMSPPKFSLKLIGQDSLLSKREDEHRTLRAALARFLRPQALQSYMGIMSSEIEHHINEKWKGKDEVKMLPLIRGLIFSIATTLFFDINDEHLKDRLHHLLETILVGTVSLPLDFPGTSFRKAVEARSKLDEILSSLIKSRRSDLHSGIASDGQDLLTVLLTFKDERGNSLADNEILDNFSLMLHASYETSVSPTVLMFKLLSSNPECYDKLVQEQLGILANKKEGEDISWKDVKAMKYTWQVVQETMRIFPPGFGSYRKAIIDIDYDGYTIPKGWQLYDALYYTWERTVLPYPEQFRPSRFEEGELVAPYTFLPFGAGARICPGWEFAKTEILLFVHHFVKNFSSYHLVDPKEKISGNPFPPLPNNGFSLKVFPRS</sequence>
<keyword evidence="5 10" id="KW-0560">Oxidoreductase</keyword>
<dbReference type="Pfam" id="PF00067">
    <property type="entry name" value="p450"/>
    <property type="match status" value="1"/>
</dbReference>
<evidence type="ECO:0000256" key="11">
    <source>
        <dbReference type="SAM" id="Phobius"/>
    </source>
</evidence>
<keyword evidence="11" id="KW-0472">Membrane</keyword>
<dbReference type="InterPro" id="IPR002401">
    <property type="entry name" value="Cyt_P450_E_grp-I"/>
</dbReference>
<protein>
    <submittedName>
        <fullName evidence="12">Taxoid 10-beta hydroxylase</fullName>
    </submittedName>
</protein>
<evidence type="ECO:0000256" key="8">
    <source>
        <dbReference type="ARBA" id="ARBA00023059"/>
    </source>
</evidence>
<dbReference type="CDD" id="cd11043">
    <property type="entry name" value="CYP90-like"/>
    <property type="match status" value="1"/>
</dbReference>
<keyword evidence="7 10" id="KW-0503">Monooxygenase</keyword>
<accession>Q6GZI3</accession>
<dbReference type="InterPro" id="IPR017972">
    <property type="entry name" value="Cyt_P450_CS"/>
</dbReference>
<keyword evidence="11" id="KW-1133">Transmembrane helix</keyword>
<evidence type="ECO:0000256" key="10">
    <source>
        <dbReference type="RuleBase" id="RU000461"/>
    </source>
</evidence>
<reference evidence="12" key="1">
    <citation type="journal article" date="2004" name="Proc. Natl. Acad. Sci. U.S.A.">
        <title>Random sequencing of an induced Taxus cell cDNA library for identification of clones involved in Taxol biosynthesis.</title>
        <authorList>
            <person name="Jennewein S."/>
            <person name="Wildung M.R."/>
            <person name="Chau M."/>
            <person name="Walker K."/>
            <person name="Croteau R."/>
        </authorList>
    </citation>
    <scope>NUCLEOTIDE SEQUENCE</scope>
</reference>
<dbReference type="PRINTS" id="PR00385">
    <property type="entry name" value="P450"/>
</dbReference>
<dbReference type="GO" id="GO:0020037">
    <property type="term" value="F:heme binding"/>
    <property type="evidence" value="ECO:0007669"/>
    <property type="project" value="InterPro"/>
</dbReference>
<dbReference type="EMBL" id="AY563635">
    <property type="protein sequence ID" value="AAT47183.1"/>
    <property type="molecule type" value="mRNA"/>
</dbReference>
<keyword evidence="4 9" id="KW-0479">Metal-binding</keyword>
<evidence type="ECO:0000256" key="5">
    <source>
        <dbReference type="ARBA" id="ARBA00023002"/>
    </source>
</evidence>
<dbReference type="PANTHER" id="PTHR24286">
    <property type="entry name" value="CYTOCHROME P450 26"/>
    <property type="match status" value="1"/>
</dbReference>
<keyword evidence="8" id="KW-0876">Taxol biosynthesis</keyword>
<organism evidence="12">
    <name type="scientific">Taxus cuspidata</name>
    <name type="common">Japanese yew</name>
    <dbReference type="NCBI Taxonomy" id="99806"/>
    <lineage>
        <taxon>Eukaryota</taxon>
        <taxon>Viridiplantae</taxon>
        <taxon>Streptophyta</taxon>
        <taxon>Embryophyta</taxon>
        <taxon>Tracheophyta</taxon>
        <taxon>Spermatophyta</taxon>
        <taxon>Pinopsida</taxon>
        <taxon>Pinidae</taxon>
        <taxon>Conifers II</taxon>
        <taxon>Cupressales</taxon>
        <taxon>Taxaceae</taxon>
        <taxon>Taxus</taxon>
    </lineage>
</organism>
<dbReference type="PRINTS" id="PR00463">
    <property type="entry name" value="EP450I"/>
</dbReference>
<comment type="cofactor">
    <cofactor evidence="9">
        <name>heme</name>
        <dbReference type="ChEBI" id="CHEBI:30413"/>
    </cofactor>
</comment>
<evidence type="ECO:0000256" key="3">
    <source>
        <dbReference type="ARBA" id="ARBA00022617"/>
    </source>
</evidence>
<evidence type="ECO:0000256" key="9">
    <source>
        <dbReference type="PIRSR" id="PIRSR602401-1"/>
    </source>
</evidence>
<feature type="binding site" description="axial binding residue" evidence="9">
    <location>
        <position position="431"/>
    </location>
    <ligand>
        <name>heme</name>
        <dbReference type="ChEBI" id="CHEBI:30413"/>
    </ligand>
    <ligandPart>
        <name>Fe</name>
        <dbReference type="ChEBI" id="CHEBI:18248"/>
    </ligandPart>
</feature>
<evidence type="ECO:0000256" key="7">
    <source>
        <dbReference type="ARBA" id="ARBA00023033"/>
    </source>
</evidence>
<name>Q6GZI3_TAXCU</name>
<keyword evidence="6 9" id="KW-0408">Iron</keyword>
<dbReference type="FunFam" id="1.10.630.10:FF:000022">
    <property type="entry name" value="Taxadiene 5-alpha hydroxylase"/>
    <property type="match status" value="1"/>
</dbReference>
<feature type="transmembrane region" description="Helical" evidence="11">
    <location>
        <begin position="12"/>
        <end position="31"/>
    </location>
</feature>
<dbReference type="SUPFAM" id="SSF48264">
    <property type="entry name" value="Cytochrome P450"/>
    <property type="match status" value="1"/>
</dbReference>
<dbReference type="GO" id="GO:0016705">
    <property type="term" value="F:oxidoreductase activity, acting on paired donors, with incorporation or reduction of molecular oxygen"/>
    <property type="evidence" value="ECO:0007669"/>
    <property type="project" value="InterPro"/>
</dbReference>
<evidence type="ECO:0000256" key="2">
    <source>
        <dbReference type="ARBA" id="ARBA00010617"/>
    </source>
</evidence>
<dbReference type="PANTHER" id="PTHR24286:SF384">
    <property type="entry name" value="P450, PUTATIVE (EUROFUNG)-RELATED"/>
    <property type="match status" value="1"/>
</dbReference>
<dbReference type="AlphaFoldDB" id="Q6GZI3"/>
<dbReference type="SMR" id="Q6GZI3"/>
<keyword evidence="11" id="KW-0812">Transmembrane</keyword>
<evidence type="ECO:0000313" key="12">
    <source>
        <dbReference type="EMBL" id="AAT47183.1"/>
    </source>
</evidence>
<dbReference type="GO" id="GO:0005506">
    <property type="term" value="F:iron ion binding"/>
    <property type="evidence" value="ECO:0007669"/>
    <property type="project" value="InterPro"/>
</dbReference>
<keyword evidence="3 9" id="KW-0349">Heme</keyword>
<evidence type="ECO:0000256" key="6">
    <source>
        <dbReference type="ARBA" id="ARBA00023004"/>
    </source>
</evidence>